<proteinExistence type="predicted"/>
<evidence type="ECO:0000313" key="4">
    <source>
        <dbReference type="Proteomes" id="UP000886595"/>
    </source>
</evidence>
<organism evidence="3 4">
    <name type="scientific">Brassica carinata</name>
    <name type="common">Ethiopian mustard</name>
    <name type="synonym">Abyssinian cabbage</name>
    <dbReference type="NCBI Taxonomy" id="52824"/>
    <lineage>
        <taxon>Eukaryota</taxon>
        <taxon>Viridiplantae</taxon>
        <taxon>Streptophyta</taxon>
        <taxon>Embryophyta</taxon>
        <taxon>Tracheophyta</taxon>
        <taxon>Spermatophyta</taxon>
        <taxon>Magnoliopsida</taxon>
        <taxon>eudicotyledons</taxon>
        <taxon>Gunneridae</taxon>
        <taxon>Pentapetalae</taxon>
        <taxon>rosids</taxon>
        <taxon>malvids</taxon>
        <taxon>Brassicales</taxon>
        <taxon>Brassicaceae</taxon>
        <taxon>Brassiceae</taxon>
        <taxon>Brassica</taxon>
    </lineage>
</organism>
<keyword evidence="4" id="KW-1185">Reference proteome</keyword>
<feature type="region of interest" description="Disordered" evidence="1">
    <location>
        <begin position="61"/>
        <end position="83"/>
    </location>
</feature>
<comment type="caution">
    <text evidence="3">The sequence shown here is derived from an EMBL/GenBank/DDBJ whole genome shotgun (WGS) entry which is preliminary data.</text>
</comment>
<dbReference type="InterPro" id="IPR053781">
    <property type="entry name" value="F-box_AtFBL13-like"/>
</dbReference>
<dbReference type="InterPro" id="IPR055294">
    <property type="entry name" value="FBL60-like"/>
</dbReference>
<dbReference type="EMBL" id="JAAMPC010000009">
    <property type="protein sequence ID" value="KAG2293736.1"/>
    <property type="molecule type" value="Genomic_DNA"/>
</dbReference>
<sequence>MDMISSLPDGVINHILSFLPLKQSAQTSVLSKRWHILFAFSPNLDLLENKYDGSMCQQSFKDSEDDIEDDSEDESEDDSKNDSRGSFVDFIDRVLAVSGNFPIKKFAISYCDIGSRIVRWIRDVLNRGGVLDLDLRLGIDDAHLPSEIFTCKTLVELKQLVFVLTSFLRILFSQLLRSSF</sequence>
<dbReference type="PANTHER" id="PTHR31293">
    <property type="entry name" value="RNI-LIKE SUPERFAMILY PROTEIN"/>
    <property type="match status" value="1"/>
</dbReference>
<dbReference type="SUPFAM" id="SSF81383">
    <property type="entry name" value="F-box domain"/>
    <property type="match status" value="1"/>
</dbReference>
<dbReference type="AlphaFoldDB" id="A0A8X7UZ21"/>
<dbReference type="PANTHER" id="PTHR31293:SF16">
    <property type="entry name" value="RNI-LIKE SUPERFAMILY PROTEIN"/>
    <property type="match status" value="1"/>
</dbReference>
<dbReference type="InterPro" id="IPR001810">
    <property type="entry name" value="F-box_dom"/>
</dbReference>
<dbReference type="CDD" id="cd22160">
    <property type="entry name" value="F-box_AtFBL13-like"/>
    <property type="match status" value="1"/>
</dbReference>
<evidence type="ECO:0000256" key="1">
    <source>
        <dbReference type="SAM" id="MobiDB-lite"/>
    </source>
</evidence>
<feature type="compositionally biased region" description="Acidic residues" evidence="1">
    <location>
        <begin position="63"/>
        <end position="77"/>
    </location>
</feature>
<dbReference type="OrthoDB" id="1919832at2759"/>
<evidence type="ECO:0000313" key="3">
    <source>
        <dbReference type="EMBL" id="KAG2293736.1"/>
    </source>
</evidence>
<gene>
    <name evidence="3" type="ORF">Bca52824_040405</name>
</gene>
<dbReference type="Proteomes" id="UP000886595">
    <property type="component" value="Unassembled WGS sequence"/>
</dbReference>
<name>A0A8X7UZ21_BRACI</name>
<accession>A0A8X7UZ21</accession>
<dbReference type="Pfam" id="PF00646">
    <property type="entry name" value="F-box"/>
    <property type="match status" value="1"/>
</dbReference>
<reference evidence="3 4" key="1">
    <citation type="submission" date="2020-02" db="EMBL/GenBank/DDBJ databases">
        <authorList>
            <person name="Ma Q."/>
            <person name="Huang Y."/>
            <person name="Song X."/>
            <person name="Pei D."/>
        </authorList>
    </citation>
    <scope>NUCLEOTIDE SEQUENCE [LARGE SCALE GENOMIC DNA]</scope>
    <source>
        <strain evidence="3">Sxm20200214</strain>
        <tissue evidence="3">Leaf</tissue>
    </source>
</reference>
<protein>
    <recommendedName>
        <fullName evidence="2">F-box domain-containing protein</fullName>
    </recommendedName>
</protein>
<dbReference type="Gene3D" id="1.20.1280.50">
    <property type="match status" value="1"/>
</dbReference>
<feature type="domain" description="F-box" evidence="2">
    <location>
        <begin position="4"/>
        <end position="38"/>
    </location>
</feature>
<evidence type="ECO:0000259" key="2">
    <source>
        <dbReference type="Pfam" id="PF00646"/>
    </source>
</evidence>
<dbReference type="InterPro" id="IPR036047">
    <property type="entry name" value="F-box-like_dom_sf"/>
</dbReference>